<feature type="region of interest" description="Disordered" evidence="3">
    <location>
        <begin position="392"/>
        <end position="411"/>
    </location>
</feature>
<protein>
    <recommendedName>
        <fullName evidence="8">Twitchin</fullName>
    </recommendedName>
</protein>
<dbReference type="Pfam" id="PF00041">
    <property type="entry name" value="fn3"/>
    <property type="match status" value="10"/>
</dbReference>
<organism evidence="6 7">
    <name type="scientific">Elysia chlorotica</name>
    <name type="common">Eastern emerald elysia</name>
    <name type="synonym">Sea slug</name>
    <dbReference type="NCBI Taxonomy" id="188477"/>
    <lineage>
        <taxon>Eukaryota</taxon>
        <taxon>Metazoa</taxon>
        <taxon>Spiralia</taxon>
        <taxon>Lophotrochozoa</taxon>
        <taxon>Mollusca</taxon>
        <taxon>Gastropoda</taxon>
        <taxon>Heterobranchia</taxon>
        <taxon>Euthyneura</taxon>
        <taxon>Panpulmonata</taxon>
        <taxon>Sacoglossa</taxon>
        <taxon>Placobranchoidea</taxon>
        <taxon>Plakobranchidae</taxon>
        <taxon>Elysia</taxon>
    </lineage>
</organism>
<dbReference type="Proteomes" id="UP000271974">
    <property type="component" value="Unassembled WGS sequence"/>
</dbReference>
<dbReference type="InterPro" id="IPR007110">
    <property type="entry name" value="Ig-like_dom"/>
</dbReference>
<proteinExistence type="predicted"/>
<feature type="domain" description="Ig-like" evidence="4">
    <location>
        <begin position="504"/>
        <end position="594"/>
    </location>
</feature>
<reference evidence="6 7" key="1">
    <citation type="submission" date="2019-01" db="EMBL/GenBank/DDBJ databases">
        <title>A draft genome assembly of the solar-powered sea slug Elysia chlorotica.</title>
        <authorList>
            <person name="Cai H."/>
            <person name="Li Q."/>
            <person name="Fang X."/>
            <person name="Li J."/>
            <person name="Curtis N.E."/>
            <person name="Altenburger A."/>
            <person name="Shibata T."/>
            <person name="Feng M."/>
            <person name="Maeda T."/>
            <person name="Schwartz J.A."/>
            <person name="Shigenobu S."/>
            <person name="Lundholm N."/>
            <person name="Nishiyama T."/>
            <person name="Yang H."/>
            <person name="Hasebe M."/>
            <person name="Li S."/>
            <person name="Pierce S.K."/>
            <person name="Wang J."/>
        </authorList>
    </citation>
    <scope>NUCLEOTIDE SEQUENCE [LARGE SCALE GENOMIC DNA]</scope>
    <source>
        <strain evidence="6">EC2010</strain>
        <tissue evidence="6">Whole organism of an adult</tissue>
    </source>
</reference>
<dbReference type="FunFam" id="2.60.40.10:FF:000051">
    <property type="entry name" value="Uncharacterized protein, isoform J"/>
    <property type="match status" value="1"/>
</dbReference>
<dbReference type="InterPro" id="IPR003961">
    <property type="entry name" value="FN3_dom"/>
</dbReference>
<dbReference type="FunFam" id="2.60.40.10:FF:000031">
    <property type="entry name" value="Myosin-binding protein C, slow type"/>
    <property type="match status" value="3"/>
</dbReference>
<dbReference type="STRING" id="188477.A0A433T6M7"/>
<gene>
    <name evidence="6" type="ORF">EGW08_014976</name>
</gene>
<feature type="domain" description="Fibronectin type-III" evidence="5">
    <location>
        <begin position="405"/>
        <end position="500"/>
    </location>
</feature>
<dbReference type="InterPro" id="IPR036116">
    <property type="entry name" value="FN3_sf"/>
</dbReference>
<evidence type="ECO:0000256" key="1">
    <source>
        <dbReference type="ARBA" id="ARBA00022737"/>
    </source>
</evidence>
<dbReference type="Pfam" id="PF07679">
    <property type="entry name" value="I-set"/>
    <property type="match status" value="4"/>
</dbReference>
<dbReference type="InterPro" id="IPR003598">
    <property type="entry name" value="Ig_sub2"/>
</dbReference>
<dbReference type="CDD" id="cd00063">
    <property type="entry name" value="FN3"/>
    <property type="match status" value="10"/>
</dbReference>
<sequence length="1373" mass="150367">MDAPGRPEGPLDVVDIFSNRCALLWDKPKDDGGSPITHYIVEKMDAGKGEWEQVCETDDLEVDVCDLEPGHHYQFRVSAVNSEGVSEPLASDGAILAKDPWDPTSEPGEPQVIDYDKDYAELSWAPPEKENGAPVSGYLIEYREKGEKDWKKGVETGPENKGTVPGLKENKEYEFRVIAKNKAGPSAPSDVLDNIVLHRNLLLKPRIDQRTVPQGIRIKVGQKFTLGPIEFVGEPAPQVSWDVKNTVVPLEPSDVLSVSNVPKKSTVTCKDGVRKHTGEYTITVTNKHGSDSATIDVVVLGPPARPGGPLEVKDVTKDGATLTWTPPADDGGQGINNYRVEKFDLEKGKWERVANVQNPKCNVPKLLEGHQYKFRVIAESPNGDSEPLELENPITAKNPYDPADRPGKPEVKDRDRSFIELQWEPPKNDGGSPITGYEVERKEPKSNRWMKVSKTPVLEPTFKDEKVQEGKEYEYRVTALNAAGPSEPSQATAPVLAKPAKEAPKLNLDSLFGAKEIRVRAGEPLNIDLGICGAPDPTVEWLKDGQPIGSRAQTMNDDKEAKLHIPRAERGDTGKYTIKVANIHGEESADIAVVVLDKPGEPEGPLEVSDITAETVKLSWKPPTAKGGAEITGYVVEKCEEGSTLWEKVPCVVNGETCTAKGLKDGKKYKFRVKAENMYGVGEPLESQQVTAKNPFVPAGAPPAPNVDSITKNSVGLSWTKPTNDGGSKLTGYVVERKKKGGDWEECASLPPHTLTATISNLPEGEEFQFRVRAENALGLGEPSKPTKDIKIEDQPEKPKLDLSGIKDINVKAGQEFTLKIPYSGTPKPTAKWELDGNDVADPPRITIKVSTRTLEPEYAILHCAKSKREDAGKYQLTLKNAEGTDTAKVNVNVLDKPKPPTGPIEASDIDGESLTLTWNPPKDDGGEKINNYIVEKRKAGTNRWQKVSSFLSKPTCQVRNLEPGTKYEFRVAAENSQGVSDFLETETPVLAKLPYGEWGAPKCVATTEDSITLSWNPPKKDGGSPITGYVIEKKEKGDSRWTKANISEITDTEYTVRGLQDGTEYEFRVAAVNNAGIGEFSDGSGDIKAQPPPTAPKINRDLMPAVKDIKVKVGEEFKIAVPYNGNPIPTVSWMQGGMPVHENSRVKIDVQPDMITLVCKAAELKDSGKYTLGLSNEKGSDSVTMGVQVVDAPAKPEGPIQVKDVTPESCVLSWSPPKVRHHTPVSNYIVEKQDKATGRWEPASKFVRGTHYEVLGLEEGHEYNFRVKAENDYGVSEPLETSTATVAQNPFSKCCQGGVSRLMRYKQHNIHLYNPAGYVVEKREKGMSLWSKANEFPLSDNHFTVSGLNENSEYEFRIAAVNSAGTGDFSLP</sequence>
<dbReference type="SUPFAM" id="SSF49265">
    <property type="entry name" value="Fibronectin type III"/>
    <property type="match status" value="5"/>
</dbReference>
<dbReference type="InterPro" id="IPR036179">
    <property type="entry name" value="Ig-like_dom_sf"/>
</dbReference>
<feature type="domain" description="Fibronectin type-III" evidence="5">
    <location>
        <begin position="900"/>
        <end position="995"/>
    </location>
</feature>
<feature type="domain" description="Fibronectin type-III" evidence="5">
    <location>
        <begin position="602"/>
        <end position="695"/>
    </location>
</feature>
<dbReference type="EMBL" id="RQTK01000594">
    <property type="protein sequence ID" value="RUS77262.1"/>
    <property type="molecule type" value="Genomic_DNA"/>
</dbReference>
<evidence type="ECO:0008006" key="8">
    <source>
        <dbReference type="Google" id="ProtNLM"/>
    </source>
</evidence>
<comment type="caution">
    <text evidence="6">The sequence shown here is derived from an EMBL/GenBank/DDBJ whole genome shotgun (WGS) entry which is preliminary data.</text>
</comment>
<keyword evidence="2" id="KW-0393">Immunoglobulin domain</keyword>
<dbReference type="SMART" id="SM00409">
    <property type="entry name" value="IG"/>
    <property type="match status" value="4"/>
</dbReference>
<dbReference type="InterPro" id="IPR013098">
    <property type="entry name" value="Ig_I-set"/>
</dbReference>
<keyword evidence="1" id="KW-0677">Repeat</keyword>
<dbReference type="FunFam" id="2.60.40.10:FF:000056">
    <property type="entry name" value="twitchin isoform X4"/>
    <property type="match status" value="3"/>
</dbReference>
<dbReference type="OrthoDB" id="504170at2759"/>
<feature type="domain" description="Fibronectin type-III" evidence="5">
    <location>
        <begin position="701"/>
        <end position="795"/>
    </location>
</feature>
<dbReference type="SUPFAM" id="SSF48726">
    <property type="entry name" value="Immunoglobulin"/>
    <property type="match status" value="4"/>
</dbReference>
<evidence type="ECO:0000259" key="5">
    <source>
        <dbReference type="PROSITE" id="PS50853"/>
    </source>
</evidence>
<dbReference type="PANTHER" id="PTHR14340">
    <property type="entry name" value="MICROFIBRIL-ASSOCIATED GLYCOPROTEIN 3"/>
    <property type="match status" value="1"/>
</dbReference>
<evidence type="ECO:0000259" key="4">
    <source>
        <dbReference type="PROSITE" id="PS50835"/>
    </source>
</evidence>
<feature type="domain" description="Fibronectin type-III" evidence="5">
    <location>
        <begin position="7"/>
        <end position="100"/>
    </location>
</feature>
<dbReference type="FunFam" id="2.60.40.10:FF:000003">
    <property type="entry name" value="Titin isoform E"/>
    <property type="match status" value="3"/>
</dbReference>
<dbReference type="SMART" id="SM00060">
    <property type="entry name" value="FN3"/>
    <property type="match status" value="10"/>
</dbReference>
<feature type="domain" description="Ig-like" evidence="4">
    <location>
        <begin position="799"/>
        <end position="893"/>
    </location>
</feature>
<feature type="domain" description="Fibronectin type-III" evidence="5">
    <location>
        <begin position="106"/>
        <end position="200"/>
    </location>
</feature>
<feature type="domain" description="Fibronectin type-III" evidence="5">
    <location>
        <begin position="1291"/>
        <end position="1373"/>
    </location>
</feature>
<evidence type="ECO:0000313" key="7">
    <source>
        <dbReference type="Proteomes" id="UP000271974"/>
    </source>
</evidence>
<dbReference type="PROSITE" id="PS50835">
    <property type="entry name" value="IG_LIKE"/>
    <property type="match status" value="3"/>
</dbReference>
<dbReference type="GO" id="GO:0031672">
    <property type="term" value="C:A band"/>
    <property type="evidence" value="ECO:0007669"/>
    <property type="project" value="UniProtKB-ARBA"/>
</dbReference>
<evidence type="ECO:0000313" key="6">
    <source>
        <dbReference type="EMBL" id="RUS77262.1"/>
    </source>
</evidence>
<dbReference type="FunFam" id="2.60.40.10:FF:000127">
    <property type="entry name" value="titin isoform X1"/>
    <property type="match status" value="2"/>
</dbReference>
<feature type="compositionally biased region" description="Basic and acidic residues" evidence="3">
    <location>
        <begin position="402"/>
        <end position="411"/>
    </location>
</feature>
<dbReference type="FunFam" id="2.60.40.10:FF:000034">
    <property type="entry name" value="Titin isoform A"/>
    <property type="match status" value="1"/>
</dbReference>
<keyword evidence="7" id="KW-1185">Reference proteome</keyword>
<feature type="domain" description="Ig-like" evidence="4">
    <location>
        <begin position="1097"/>
        <end position="1185"/>
    </location>
</feature>
<feature type="non-terminal residue" evidence="6">
    <location>
        <position position="1373"/>
    </location>
</feature>
<dbReference type="InterPro" id="IPR013783">
    <property type="entry name" value="Ig-like_fold"/>
</dbReference>
<feature type="domain" description="Fibronectin type-III" evidence="5">
    <location>
        <begin position="1197"/>
        <end position="1290"/>
    </location>
</feature>
<accession>A0A433T6M7</accession>
<feature type="domain" description="Fibronectin type-III" evidence="5">
    <location>
        <begin position="998"/>
        <end position="1093"/>
    </location>
</feature>
<dbReference type="PANTHER" id="PTHR14340:SF9">
    <property type="entry name" value="FIBRONECTIN TYPE-III DOMAIN-CONTAINING PROTEIN"/>
    <property type="match status" value="1"/>
</dbReference>
<dbReference type="Gene3D" id="2.60.40.10">
    <property type="entry name" value="Immunoglobulins"/>
    <property type="match status" value="14"/>
</dbReference>
<name>A0A433T6M7_ELYCH</name>
<dbReference type="InterPro" id="IPR003599">
    <property type="entry name" value="Ig_sub"/>
</dbReference>
<dbReference type="PROSITE" id="PS50853">
    <property type="entry name" value="FN3"/>
    <property type="match status" value="10"/>
</dbReference>
<dbReference type="SMART" id="SM00408">
    <property type="entry name" value="IGc2"/>
    <property type="match status" value="2"/>
</dbReference>
<evidence type="ECO:0000256" key="2">
    <source>
        <dbReference type="ARBA" id="ARBA00023319"/>
    </source>
</evidence>
<dbReference type="PRINTS" id="PR00014">
    <property type="entry name" value="FNTYPEIII"/>
</dbReference>
<evidence type="ECO:0000256" key="3">
    <source>
        <dbReference type="SAM" id="MobiDB-lite"/>
    </source>
</evidence>
<feature type="domain" description="Fibronectin type-III" evidence="5">
    <location>
        <begin position="306"/>
        <end position="399"/>
    </location>
</feature>